<feature type="region of interest" description="Disordered" evidence="1">
    <location>
        <begin position="272"/>
        <end position="335"/>
    </location>
</feature>
<evidence type="ECO:0000313" key="3">
    <source>
        <dbReference type="Proteomes" id="UP001633002"/>
    </source>
</evidence>
<comment type="caution">
    <text evidence="2">The sequence shown here is derived from an EMBL/GenBank/DDBJ whole genome shotgun (WGS) entry which is preliminary data.</text>
</comment>
<dbReference type="EMBL" id="JBJQOH010000007">
    <property type="protein sequence ID" value="KAL3681753.1"/>
    <property type="molecule type" value="Genomic_DNA"/>
</dbReference>
<dbReference type="AlphaFoldDB" id="A0ABD3GRA1"/>
<evidence type="ECO:0000313" key="2">
    <source>
        <dbReference type="EMBL" id="KAL3681753.1"/>
    </source>
</evidence>
<dbReference type="Proteomes" id="UP001633002">
    <property type="component" value="Unassembled WGS sequence"/>
</dbReference>
<accession>A0ABD3GRA1</accession>
<gene>
    <name evidence="2" type="ORF">R1sor_024709</name>
</gene>
<feature type="region of interest" description="Disordered" evidence="1">
    <location>
        <begin position="452"/>
        <end position="476"/>
    </location>
</feature>
<name>A0ABD3GRA1_9MARC</name>
<feature type="compositionally biased region" description="Polar residues" evidence="1">
    <location>
        <begin position="323"/>
        <end position="335"/>
    </location>
</feature>
<proteinExistence type="predicted"/>
<evidence type="ECO:0000256" key="1">
    <source>
        <dbReference type="SAM" id="MobiDB-lite"/>
    </source>
</evidence>
<protein>
    <submittedName>
        <fullName evidence="2">Uncharacterized protein</fullName>
    </submittedName>
</protein>
<organism evidence="2 3">
    <name type="scientific">Riccia sorocarpa</name>
    <dbReference type="NCBI Taxonomy" id="122646"/>
    <lineage>
        <taxon>Eukaryota</taxon>
        <taxon>Viridiplantae</taxon>
        <taxon>Streptophyta</taxon>
        <taxon>Embryophyta</taxon>
        <taxon>Marchantiophyta</taxon>
        <taxon>Marchantiopsida</taxon>
        <taxon>Marchantiidae</taxon>
        <taxon>Marchantiales</taxon>
        <taxon>Ricciaceae</taxon>
        <taxon>Riccia</taxon>
    </lineage>
</organism>
<keyword evidence="3" id="KW-1185">Reference proteome</keyword>
<reference evidence="2 3" key="1">
    <citation type="submission" date="2024-09" db="EMBL/GenBank/DDBJ databases">
        <title>Chromosome-scale assembly of Riccia sorocarpa.</title>
        <authorList>
            <person name="Paukszto L."/>
        </authorList>
    </citation>
    <scope>NUCLEOTIDE SEQUENCE [LARGE SCALE GENOMIC DNA]</scope>
    <source>
        <strain evidence="2">LP-2024</strain>
        <tissue evidence="2">Aerial parts of the thallus</tissue>
    </source>
</reference>
<sequence length="556" mass="62098">MKTSEEARSLAERLIAEWCEEKGTDIFRTHLLQLLDIEYLRTWPGLSHIAFPKRKDRLSDGTIPNKHWRYRFYHGCAAVLGWTERVTYGDERYFGPELHEAIKSLWPDETRPVRPLNFHGGHPVPIILKSGGGCHLGVINNEPSRSIKSEPSRRSLILLLRMAPQKNDLEREVANLLQLPCPAEVVLSAVMPRRKTRVVSTSSARRIILNTPLKSPIRICMRSSPGCIPPKFQDSARPASQLLSIFQDSVEPESATQDGGWSLRRQKGLARKGIQQFKRPGRIPAPLPNVNEGETFNDGGSSDDQEALPQAAPKPGRFPPPSIRQSRQTAPGVNASSTLSKIIGVEKDVFTDVDLLGSIDCDEQYLCVYLLHEHVDEFSGLSRVSVRLPHSGKIVDTFHSCCNFDSKFIMCTNHSGQEPPANVNEHVISAEAKELLAGTILSAAFESGSESEWYSEADEESGPIPADTGANDSEAESYWEDYQDEILEEDLPRLGVTKTDDDFLSDPLEWQLADENWPSANTSFSHNCKGKITNFRQISPSVTERRRKQKDPSVGL</sequence>